<feature type="compositionally biased region" description="Polar residues" evidence="1">
    <location>
        <begin position="219"/>
        <end position="228"/>
    </location>
</feature>
<dbReference type="Proteomes" id="UP001234178">
    <property type="component" value="Unassembled WGS sequence"/>
</dbReference>
<organism evidence="2 3">
    <name type="scientific">Daphnia magna</name>
    <dbReference type="NCBI Taxonomy" id="35525"/>
    <lineage>
        <taxon>Eukaryota</taxon>
        <taxon>Metazoa</taxon>
        <taxon>Ecdysozoa</taxon>
        <taxon>Arthropoda</taxon>
        <taxon>Crustacea</taxon>
        <taxon>Branchiopoda</taxon>
        <taxon>Diplostraca</taxon>
        <taxon>Cladocera</taxon>
        <taxon>Anomopoda</taxon>
        <taxon>Daphniidae</taxon>
        <taxon>Daphnia</taxon>
    </lineage>
</organism>
<feature type="region of interest" description="Disordered" evidence="1">
    <location>
        <begin position="131"/>
        <end position="188"/>
    </location>
</feature>
<sequence length="263" mass="29279">MENHLNLNLSHLFNKVRNNHDQIFQTWASKLPSLILAIKSLKESEVDFQSNDPKVQTQIIRLIQDIRLTNLYQDDQNPSTVWKEPTTLLKYLTSILETQRGSILPSFARSGRPIHSLEDGIAGLSRNIFGEHSQPYPIPTRAATTDSTGTTDARDQLTAEEVGQFPRSQQTEQRTAHRGDQTNALPNQNPIEATAITGYQRTDIAAIRVTIASTAAVENNSTTDTSTIHRPPPYSATPQSAYKSTQPFPGTTVQVDSRRCCEP</sequence>
<dbReference type="EMBL" id="JAOYFB010000005">
    <property type="protein sequence ID" value="KAK4017136.1"/>
    <property type="molecule type" value="Genomic_DNA"/>
</dbReference>
<evidence type="ECO:0000313" key="3">
    <source>
        <dbReference type="Proteomes" id="UP001234178"/>
    </source>
</evidence>
<feature type="compositionally biased region" description="Polar residues" evidence="1">
    <location>
        <begin position="236"/>
        <end position="255"/>
    </location>
</feature>
<name>A0ABQ9ZW45_9CRUS</name>
<reference evidence="2 3" key="1">
    <citation type="journal article" date="2023" name="Nucleic Acids Res.">
        <title>The hologenome of Daphnia magna reveals possible DNA methylation and microbiome-mediated evolution of the host genome.</title>
        <authorList>
            <person name="Chaturvedi A."/>
            <person name="Li X."/>
            <person name="Dhandapani V."/>
            <person name="Marshall H."/>
            <person name="Kissane S."/>
            <person name="Cuenca-Cambronero M."/>
            <person name="Asole G."/>
            <person name="Calvet F."/>
            <person name="Ruiz-Romero M."/>
            <person name="Marangio P."/>
            <person name="Guigo R."/>
            <person name="Rago D."/>
            <person name="Mirbahai L."/>
            <person name="Eastwood N."/>
            <person name="Colbourne J.K."/>
            <person name="Zhou J."/>
            <person name="Mallon E."/>
            <person name="Orsini L."/>
        </authorList>
    </citation>
    <scope>NUCLEOTIDE SEQUENCE [LARGE SCALE GENOMIC DNA]</scope>
    <source>
        <strain evidence="2">LRV0_1</strain>
    </source>
</reference>
<feature type="compositionally biased region" description="Low complexity" evidence="1">
    <location>
        <begin position="140"/>
        <end position="151"/>
    </location>
</feature>
<comment type="caution">
    <text evidence="2">The sequence shown here is derived from an EMBL/GenBank/DDBJ whole genome shotgun (WGS) entry which is preliminary data.</text>
</comment>
<evidence type="ECO:0000256" key="1">
    <source>
        <dbReference type="SAM" id="MobiDB-lite"/>
    </source>
</evidence>
<gene>
    <name evidence="2" type="ORF">OUZ56_032088</name>
</gene>
<protein>
    <submittedName>
        <fullName evidence="2">Uncharacterized protein</fullName>
    </submittedName>
</protein>
<accession>A0ABQ9ZW45</accession>
<feature type="region of interest" description="Disordered" evidence="1">
    <location>
        <begin position="219"/>
        <end position="263"/>
    </location>
</feature>
<proteinExistence type="predicted"/>
<evidence type="ECO:0000313" key="2">
    <source>
        <dbReference type="EMBL" id="KAK4017136.1"/>
    </source>
</evidence>
<keyword evidence="3" id="KW-1185">Reference proteome</keyword>